<dbReference type="Proteomes" id="UP001165101">
    <property type="component" value="Unassembled WGS sequence"/>
</dbReference>
<keyword evidence="2" id="KW-1185">Reference proteome</keyword>
<accession>A0ACB5THA3</accession>
<comment type="caution">
    <text evidence="1">The sequence shown here is derived from an EMBL/GenBank/DDBJ whole genome shotgun (WGS) entry which is preliminary data.</text>
</comment>
<name>A0ACB5THA3_CANBO</name>
<evidence type="ECO:0000313" key="2">
    <source>
        <dbReference type="Proteomes" id="UP001165101"/>
    </source>
</evidence>
<organism evidence="1 2">
    <name type="scientific">Candida boidinii</name>
    <name type="common">Yeast</name>
    <dbReference type="NCBI Taxonomy" id="5477"/>
    <lineage>
        <taxon>Eukaryota</taxon>
        <taxon>Fungi</taxon>
        <taxon>Dikarya</taxon>
        <taxon>Ascomycota</taxon>
        <taxon>Saccharomycotina</taxon>
        <taxon>Pichiomycetes</taxon>
        <taxon>Pichiales</taxon>
        <taxon>Pichiaceae</taxon>
        <taxon>Ogataea</taxon>
        <taxon>Ogataea/Candida clade</taxon>
    </lineage>
</organism>
<gene>
    <name evidence="1" type="ORF">Cboi01_000101200</name>
</gene>
<proteinExistence type="predicted"/>
<evidence type="ECO:0000313" key="1">
    <source>
        <dbReference type="EMBL" id="GME88650.1"/>
    </source>
</evidence>
<protein>
    <submittedName>
        <fullName evidence="1">Unnamed protein product</fullName>
    </submittedName>
</protein>
<dbReference type="EMBL" id="BSXV01000334">
    <property type="protein sequence ID" value="GME88650.1"/>
    <property type="molecule type" value="Genomic_DNA"/>
</dbReference>
<reference evidence="1" key="1">
    <citation type="submission" date="2023-04" db="EMBL/GenBank/DDBJ databases">
        <title>Candida boidinii NBRC 1967.</title>
        <authorList>
            <person name="Ichikawa N."/>
            <person name="Sato H."/>
            <person name="Tonouchi N."/>
        </authorList>
    </citation>
    <scope>NUCLEOTIDE SEQUENCE</scope>
    <source>
        <strain evidence="1">NBRC 1967</strain>
    </source>
</reference>
<sequence>MWPNSPKSCGNSITSLHSNNLHENNVNSIYSEDNDESSSGKQSSLPETVDQSYDNDVAEVASTQQEVDVLPSFEMHNYMFNRRLDEKSINLDSLPQYDEISRCMTNRSRRLAAAVTNTAISEGQAIMNEDIVADNFDKLQNADAPLDIKFTLTKKVDSFMKPAAKESPFREYHPGDIVTGNVIVENKSDRPLQFEMLLVSLEGEMQVPKKLDNGKLGYVKKTFLRTYDIRACFHLASIDHVEYCKQIDVDGAQIGFAGSAILPGVRHKKFFYFKLPNELLDNICEEELLHHFIDLPPSFGNSEDGSAINPSSSIHLMNNKKTTIDKNTGYGLNPSNNHFITNDLNPKGVSVSYSVNLRVITRRDNYFKQFLGINPPRNGNYSSQTPSFIMAKEFKNYIRFMPLEGAPDAKHKHLEKTSSTSSQLQKILNQADSLASSLKKRKELIGIGVVDEDELSKLQEELESDISIKKGVHSITSVRSSTSISSRNSDLNEMLMPPSEINPYSRSLQDVRIKRLTQLSTFDVIKKNMIHIWKKPNFSFIKEVIHTGELNVIPLNIDSMARLPVTGTKNLNTLIRCSNHRHQRQQQPEGSNDSPTGSTTPSLKSVNSNNPESRSASTTESSLSISNIHRLDTLELELKYYPYADNSKKPDLSQNSIPDIVSIKPVLRCFTLFAETPIPVNIDHEFLFPSPNFAPKSKFNVIDNSMKICKRTNEVGNLAKETKAKISKQFWNTLISFGKIQYDEKSLDIFNEHKFTDDSSSHIQWELKQENMADHKSSIDEIFDTTANDIKRNQVQMFVWKAKIKIPLNIIEQDLNNAFLVPDFESCHVVRKYALELKFEFKKHTSQDYTYSIPVRLSRFV</sequence>